<keyword evidence="3" id="KW-1185">Reference proteome</keyword>
<keyword evidence="1" id="KW-0472">Membrane</keyword>
<name>A0ABP9A7D7_9MICO</name>
<proteinExistence type="predicted"/>
<evidence type="ECO:0000256" key="1">
    <source>
        <dbReference type="SAM" id="Phobius"/>
    </source>
</evidence>
<organism evidence="2 3">
    <name type="scientific">Microbacterium gilvum</name>
    <dbReference type="NCBI Taxonomy" id="1336204"/>
    <lineage>
        <taxon>Bacteria</taxon>
        <taxon>Bacillati</taxon>
        <taxon>Actinomycetota</taxon>
        <taxon>Actinomycetes</taxon>
        <taxon>Micrococcales</taxon>
        <taxon>Microbacteriaceae</taxon>
        <taxon>Microbacterium</taxon>
    </lineage>
</organism>
<evidence type="ECO:0000313" key="3">
    <source>
        <dbReference type="Proteomes" id="UP001501645"/>
    </source>
</evidence>
<protein>
    <recommendedName>
        <fullName evidence="4">Lysyl-tRNA synthetase</fullName>
    </recommendedName>
</protein>
<accession>A0ABP9A7D7</accession>
<keyword evidence="1" id="KW-1133">Transmembrane helix</keyword>
<reference evidence="3" key="1">
    <citation type="journal article" date="2019" name="Int. J. Syst. Evol. Microbiol.">
        <title>The Global Catalogue of Microorganisms (GCM) 10K type strain sequencing project: providing services to taxonomists for standard genome sequencing and annotation.</title>
        <authorList>
            <consortium name="The Broad Institute Genomics Platform"/>
            <consortium name="The Broad Institute Genome Sequencing Center for Infectious Disease"/>
            <person name="Wu L."/>
            <person name="Ma J."/>
        </authorList>
    </citation>
    <scope>NUCLEOTIDE SEQUENCE [LARGE SCALE GENOMIC DNA]</scope>
    <source>
        <strain evidence="3">JCM 18537</strain>
    </source>
</reference>
<comment type="caution">
    <text evidence="2">The sequence shown here is derived from an EMBL/GenBank/DDBJ whole genome shotgun (WGS) entry which is preliminary data.</text>
</comment>
<dbReference type="RefSeq" id="WP_345438515.1">
    <property type="nucleotide sequence ID" value="NZ_BAABKO010000003.1"/>
</dbReference>
<keyword evidence="1" id="KW-0812">Transmembrane</keyword>
<evidence type="ECO:0008006" key="4">
    <source>
        <dbReference type="Google" id="ProtNLM"/>
    </source>
</evidence>
<evidence type="ECO:0000313" key="2">
    <source>
        <dbReference type="EMBL" id="GAA4774940.1"/>
    </source>
</evidence>
<dbReference type="EMBL" id="BAABKO010000003">
    <property type="protein sequence ID" value="GAA4774940.1"/>
    <property type="molecule type" value="Genomic_DNA"/>
</dbReference>
<gene>
    <name evidence="2" type="ORF">GCM10023351_19170</name>
</gene>
<feature type="transmembrane region" description="Helical" evidence="1">
    <location>
        <begin position="6"/>
        <end position="26"/>
    </location>
</feature>
<dbReference type="Proteomes" id="UP001501645">
    <property type="component" value="Unassembled WGS sequence"/>
</dbReference>
<sequence>MDSFWMAALWSLAPTVVIAIVFWLILRNILKFDRTERRVYGEIEAEERARRGLPPREG</sequence>